<name>U9TG56_RHIID</name>
<feature type="non-terminal residue" evidence="1">
    <location>
        <position position="1"/>
    </location>
</feature>
<accession>U9TG56</accession>
<organism evidence="1">
    <name type="scientific">Rhizophagus irregularis (strain DAOM 181602 / DAOM 197198 / MUCL 43194)</name>
    <name type="common">Arbuscular mycorrhizal fungus</name>
    <name type="synonym">Glomus intraradices</name>
    <dbReference type="NCBI Taxonomy" id="747089"/>
    <lineage>
        <taxon>Eukaryota</taxon>
        <taxon>Fungi</taxon>
        <taxon>Fungi incertae sedis</taxon>
        <taxon>Mucoromycota</taxon>
        <taxon>Glomeromycotina</taxon>
        <taxon>Glomeromycetes</taxon>
        <taxon>Glomerales</taxon>
        <taxon>Glomeraceae</taxon>
        <taxon>Rhizophagus</taxon>
    </lineage>
</organism>
<dbReference type="EMBL" id="KI290744">
    <property type="protein sequence ID" value="ESA07105.1"/>
    <property type="molecule type" value="Genomic_DNA"/>
</dbReference>
<protein>
    <submittedName>
        <fullName evidence="1">Uncharacterized protein</fullName>
    </submittedName>
</protein>
<sequence length="105" mass="12455">YENKGNTIVDDMVVEKLWFGLNYYVQIRICSISWENLINFRENFNVQILELNWAKNLCNEQCGVDLFVTKRYLVLTQKLVVDVIWMMEHGIIFGNARKSAYQSQK</sequence>
<reference evidence="1" key="1">
    <citation type="submission" date="2013-07" db="EMBL/GenBank/DDBJ databases">
        <title>The genome of an arbuscular mycorrhizal fungus provides insights into the evolution of the oldest plant symbiosis.</title>
        <authorList>
            <consortium name="DOE Joint Genome Institute"/>
            <person name="Tisserant E."/>
            <person name="Malbreil M."/>
            <person name="Kuo A."/>
            <person name="Kohler A."/>
            <person name="Symeonidi A."/>
            <person name="Balestrini R."/>
            <person name="Charron P."/>
            <person name="Duensing N."/>
            <person name="Frei-dit-Frey N."/>
            <person name="Gianinazzi-Pearson V."/>
            <person name="Gilbert B."/>
            <person name="Handa Y."/>
            <person name="Hijri M."/>
            <person name="Kaul R."/>
            <person name="Kawaguchi M."/>
            <person name="Krajinski F."/>
            <person name="Lammers P."/>
            <person name="Lapierre D."/>
            <person name="Masclaux F.G."/>
            <person name="Murat C."/>
            <person name="Morin E."/>
            <person name="Ndikumana S."/>
            <person name="Pagni M."/>
            <person name="Petitpierre D."/>
            <person name="Requena N."/>
            <person name="Rosikiewicz P."/>
            <person name="Riley R."/>
            <person name="Saito K."/>
            <person name="San Clemente H."/>
            <person name="Shapiro H."/>
            <person name="van Tuinen D."/>
            <person name="Becard G."/>
            <person name="Bonfante P."/>
            <person name="Paszkowski U."/>
            <person name="Shachar-Hill Y."/>
            <person name="Young J.P."/>
            <person name="Sanders I.R."/>
            <person name="Henrissat B."/>
            <person name="Rensing S.A."/>
            <person name="Grigoriev I.V."/>
            <person name="Corradi N."/>
            <person name="Roux C."/>
            <person name="Martin F."/>
        </authorList>
    </citation>
    <scope>NUCLEOTIDE SEQUENCE</scope>
    <source>
        <strain evidence="1">DAOM 197198</strain>
    </source>
</reference>
<dbReference type="HOGENOM" id="CLU_2243041_0_0_1"/>
<gene>
    <name evidence="1" type="ORF">GLOINDRAFT_98941</name>
</gene>
<dbReference type="AlphaFoldDB" id="U9TG56"/>
<proteinExistence type="predicted"/>
<evidence type="ECO:0000313" key="1">
    <source>
        <dbReference type="EMBL" id="ESA07105.1"/>
    </source>
</evidence>